<proteinExistence type="predicted"/>
<organism evidence="3 4">
    <name type="scientific">Puniceibacterium sediminis</name>
    <dbReference type="NCBI Taxonomy" id="1608407"/>
    <lineage>
        <taxon>Bacteria</taxon>
        <taxon>Pseudomonadati</taxon>
        <taxon>Pseudomonadota</taxon>
        <taxon>Alphaproteobacteria</taxon>
        <taxon>Rhodobacterales</taxon>
        <taxon>Paracoccaceae</taxon>
        <taxon>Puniceibacterium</taxon>
    </lineage>
</organism>
<name>A0A238XA83_9RHOB</name>
<dbReference type="AlphaFoldDB" id="A0A238XA83"/>
<dbReference type="OrthoDB" id="7362103at2"/>
<evidence type="ECO:0000313" key="4">
    <source>
        <dbReference type="Proteomes" id="UP000198417"/>
    </source>
</evidence>
<evidence type="ECO:0000259" key="2">
    <source>
        <dbReference type="Pfam" id="PF13778"/>
    </source>
</evidence>
<dbReference type="RefSeq" id="WP_089270763.1">
    <property type="nucleotide sequence ID" value="NZ_FZNN01000010.1"/>
</dbReference>
<dbReference type="EMBL" id="FZNN01000010">
    <property type="protein sequence ID" value="SNR55532.1"/>
    <property type="molecule type" value="Genomic_DNA"/>
</dbReference>
<keyword evidence="1" id="KW-0732">Signal</keyword>
<evidence type="ECO:0000256" key="1">
    <source>
        <dbReference type="ARBA" id="ARBA00022729"/>
    </source>
</evidence>
<protein>
    <recommendedName>
        <fullName evidence="2">DUF4174 domain-containing protein</fullName>
    </recommendedName>
</protein>
<keyword evidence="4" id="KW-1185">Reference proteome</keyword>
<dbReference type="Pfam" id="PF13778">
    <property type="entry name" value="DUF4174"/>
    <property type="match status" value="1"/>
</dbReference>
<gene>
    <name evidence="3" type="ORF">SAMN06265370_11025</name>
</gene>
<dbReference type="Proteomes" id="UP000198417">
    <property type="component" value="Unassembled WGS sequence"/>
</dbReference>
<dbReference type="InterPro" id="IPR025232">
    <property type="entry name" value="DUF4174"/>
</dbReference>
<feature type="domain" description="DUF4174" evidence="2">
    <location>
        <begin position="42"/>
        <end position="143"/>
    </location>
</feature>
<sequence>MKTGFALAIATFFAVTQPHAVHSADATLDPQEIIISAEGHELSEFQWVKRPVVVFANSPADPRFVEQMQLINERLEVLNDRDVVVITDTDPAARSAIRTQLRARDFMIVLLSKEGTVVLRKPTPWDVRELSRSIDKLPLRQQEIRDRRDVLRR</sequence>
<evidence type="ECO:0000313" key="3">
    <source>
        <dbReference type="EMBL" id="SNR55532.1"/>
    </source>
</evidence>
<accession>A0A238XA83</accession>
<reference evidence="3 4" key="1">
    <citation type="submission" date="2017-06" db="EMBL/GenBank/DDBJ databases">
        <authorList>
            <person name="Kim H.J."/>
            <person name="Triplett B.A."/>
        </authorList>
    </citation>
    <scope>NUCLEOTIDE SEQUENCE [LARGE SCALE GENOMIC DNA]</scope>
    <source>
        <strain evidence="3 4">DSM 29052</strain>
    </source>
</reference>